<gene>
    <name evidence="1" type="ORF">GCM10011366_27540</name>
</gene>
<protein>
    <submittedName>
        <fullName evidence="1">Uncharacterized protein</fullName>
    </submittedName>
</protein>
<accession>A0A917BTF0</accession>
<proteinExistence type="predicted"/>
<keyword evidence="2" id="KW-1185">Reference proteome</keyword>
<dbReference type="Proteomes" id="UP000605670">
    <property type="component" value="Unassembled WGS sequence"/>
</dbReference>
<evidence type="ECO:0000313" key="2">
    <source>
        <dbReference type="Proteomes" id="UP000605670"/>
    </source>
</evidence>
<reference evidence="1" key="2">
    <citation type="submission" date="2020-09" db="EMBL/GenBank/DDBJ databases">
        <authorList>
            <person name="Sun Q."/>
            <person name="Zhou Y."/>
        </authorList>
    </citation>
    <scope>NUCLEOTIDE SEQUENCE</scope>
    <source>
        <strain evidence="1">CGMCC 1.12160</strain>
    </source>
</reference>
<dbReference type="RefSeq" id="WP_188431755.1">
    <property type="nucleotide sequence ID" value="NZ_BAABKH010000006.1"/>
</dbReference>
<dbReference type="AlphaFoldDB" id="A0A917BTF0"/>
<comment type="caution">
    <text evidence="1">The sequence shown here is derived from an EMBL/GenBank/DDBJ whole genome shotgun (WGS) entry which is preliminary data.</text>
</comment>
<organism evidence="1 2">
    <name type="scientific">Ornithinimicrobium tianjinense</name>
    <dbReference type="NCBI Taxonomy" id="1195761"/>
    <lineage>
        <taxon>Bacteria</taxon>
        <taxon>Bacillati</taxon>
        <taxon>Actinomycetota</taxon>
        <taxon>Actinomycetes</taxon>
        <taxon>Micrococcales</taxon>
        <taxon>Ornithinimicrobiaceae</taxon>
        <taxon>Ornithinimicrobium</taxon>
    </lineage>
</organism>
<sequence length="227" mass="23711">MTGPLVLVVADRTDLGGRAVALDGPAARLAGARPLVVTPLDLARARWVHRVDARGRATTCLGLDGREPLRDGDLAAVWWRALTPLEPAGSAAADPRDHLYAVSELTALVTSWLLSLGPRVVNRPSGADPSGPAWPLHQWAAVARRHGVGRTLPGERRRLVVLGESVIGAVDGEEREAALGVAAEAGCRSLGLTLDGRGRVVGSSTAPRLAGREELRAAARLLAEVAA</sequence>
<name>A0A917BTF0_9MICO</name>
<evidence type="ECO:0000313" key="1">
    <source>
        <dbReference type="EMBL" id="GGF58251.1"/>
    </source>
</evidence>
<reference evidence="1" key="1">
    <citation type="journal article" date="2014" name="Int. J. Syst. Evol. Microbiol.">
        <title>Complete genome sequence of Corynebacterium casei LMG S-19264T (=DSM 44701T), isolated from a smear-ripened cheese.</title>
        <authorList>
            <consortium name="US DOE Joint Genome Institute (JGI-PGF)"/>
            <person name="Walter F."/>
            <person name="Albersmeier A."/>
            <person name="Kalinowski J."/>
            <person name="Ruckert C."/>
        </authorList>
    </citation>
    <scope>NUCLEOTIDE SEQUENCE</scope>
    <source>
        <strain evidence="1">CGMCC 1.12160</strain>
    </source>
</reference>
<dbReference type="EMBL" id="BMEM01000005">
    <property type="protein sequence ID" value="GGF58251.1"/>
    <property type="molecule type" value="Genomic_DNA"/>
</dbReference>